<dbReference type="GO" id="GO:0000155">
    <property type="term" value="F:phosphorelay sensor kinase activity"/>
    <property type="evidence" value="ECO:0007669"/>
    <property type="project" value="InterPro"/>
</dbReference>
<evidence type="ECO:0000256" key="8">
    <source>
        <dbReference type="SAM" id="Coils"/>
    </source>
</evidence>
<organism evidence="11 12">
    <name type="scientific">Marivirga sericea</name>
    <dbReference type="NCBI Taxonomy" id="1028"/>
    <lineage>
        <taxon>Bacteria</taxon>
        <taxon>Pseudomonadati</taxon>
        <taxon>Bacteroidota</taxon>
        <taxon>Cytophagia</taxon>
        <taxon>Cytophagales</taxon>
        <taxon>Marivirgaceae</taxon>
        <taxon>Marivirga</taxon>
    </lineage>
</organism>
<keyword evidence="8" id="KW-0175">Coiled coil</keyword>
<dbReference type="Gene3D" id="3.30.565.10">
    <property type="entry name" value="Histidine kinase-like ATPase, C-terminal domain"/>
    <property type="match status" value="1"/>
</dbReference>
<keyword evidence="3" id="KW-0808">Transferase</keyword>
<dbReference type="PROSITE" id="PS50109">
    <property type="entry name" value="HIS_KIN"/>
    <property type="match status" value="1"/>
</dbReference>
<evidence type="ECO:0000256" key="1">
    <source>
        <dbReference type="ARBA" id="ARBA00000085"/>
    </source>
</evidence>
<dbReference type="Pfam" id="PF02518">
    <property type="entry name" value="HATPase_c"/>
    <property type="match status" value="1"/>
</dbReference>
<keyword evidence="9" id="KW-1133">Transmembrane helix</keyword>
<dbReference type="AlphaFoldDB" id="A0A1X7JQ01"/>
<evidence type="ECO:0000256" key="6">
    <source>
        <dbReference type="ARBA" id="ARBA00022840"/>
    </source>
</evidence>
<dbReference type="InterPro" id="IPR005467">
    <property type="entry name" value="His_kinase_dom"/>
</dbReference>
<dbReference type="PANTHER" id="PTHR42878">
    <property type="entry name" value="TWO-COMPONENT HISTIDINE KINASE"/>
    <property type="match status" value="1"/>
</dbReference>
<evidence type="ECO:0000313" key="12">
    <source>
        <dbReference type="Proteomes" id="UP000193804"/>
    </source>
</evidence>
<dbReference type="EC" id="2.7.13.3" evidence="2"/>
<name>A0A1X7JQ01_9BACT</name>
<dbReference type="GO" id="GO:0005524">
    <property type="term" value="F:ATP binding"/>
    <property type="evidence" value="ECO:0007669"/>
    <property type="project" value="UniProtKB-KW"/>
</dbReference>
<dbReference type="CDD" id="cd00075">
    <property type="entry name" value="HATPase"/>
    <property type="match status" value="1"/>
</dbReference>
<dbReference type="STRING" id="1028.SAMN05661096_01951"/>
<dbReference type="InterPro" id="IPR050351">
    <property type="entry name" value="BphY/WalK/GraS-like"/>
</dbReference>
<keyword evidence="5 11" id="KW-0418">Kinase</keyword>
<dbReference type="GO" id="GO:0007234">
    <property type="term" value="P:osmosensory signaling via phosphorelay pathway"/>
    <property type="evidence" value="ECO:0007669"/>
    <property type="project" value="TreeGrafter"/>
</dbReference>
<dbReference type="GO" id="GO:0000156">
    <property type="term" value="F:phosphorelay response regulator activity"/>
    <property type="evidence" value="ECO:0007669"/>
    <property type="project" value="TreeGrafter"/>
</dbReference>
<dbReference type="InterPro" id="IPR004358">
    <property type="entry name" value="Sig_transdc_His_kin-like_C"/>
</dbReference>
<gene>
    <name evidence="11" type="ORF">SAMN05661096_01951</name>
</gene>
<reference evidence="12" key="1">
    <citation type="submission" date="2017-04" db="EMBL/GenBank/DDBJ databases">
        <authorList>
            <person name="Varghese N."/>
            <person name="Submissions S."/>
        </authorList>
    </citation>
    <scope>NUCLEOTIDE SEQUENCE [LARGE SCALE GENOMIC DNA]</scope>
    <source>
        <strain evidence="12">DSM 4125</strain>
    </source>
</reference>
<dbReference type="PRINTS" id="PR00344">
    <property type="entry name" value="BCTRLSENSOR"/>
</dbReference>
<feature type="domain" description="Histidine kinase" evidence="10">
    <location>
        <begin position="447"/>
        <end position="657"/>
    </location>
</feature>
<dbReference type="PANTHER" id="PTHR42878:SF7">
    <property type="entry name" value="SENSOR HISTIDINE KINASE GLRK"/>
    <property type="match status" value="1"/>
</dbReference>
<evidence type="ECO:0000256" key="4">
    <source>
        <dbReference type="ARBA" id="ARBA00022741"/>
    </source>
</evidence>
<accession>A0A1X7JQ01</accession>
<dbReference type="SUPFAM" id="SSF47384">
    <property type="entry name" value="Homodimeric domain of signal transducing histidine kinase"/>
    <property type="match status" value="1"/>
</dbReference>
<dbReference type="GO" id="GO:0030295">
    <property type="term" value="F:protein kinase activator activity"/>
    <property type="evidence" value="ECO:0007669"/>
    <property type="project" value="TreeGrafter"/>
</dbReference>
<proteinExistence type="predicted"/>
<dbReference type="Proteomes" id="UP000193804">
    <property type="component" value="Unassembled WGS sequence"/>
</dbReference>
<keyword evidence="7" id="KW-0902">Two-component regulatory system</keyword>
<protein>
    <recommendedName>
        <fullName evidence="2">histidine kinase</fullName>
        <ecNumber evidence="2">2.7.13.3</ecNumber>
    </recommendedName>
</protein>
<evidence type="ECO:0000256" key="7">
    <source>
        <dbReference type="ARBA" id="ARBA00023012"/>
    </source>
</evidence>
<evidence type="ECO:0000313" key="11">
    <source>
        <dbReference type="EMBL" id="SMG30202.1"/>
    </source>
</evidence>
<dbReference type="InterPro" id="IPR036890">
    <property type="entry name" value="HATPase_C_sf"/>
</dbReference>
<keyword evidence="6" id="KW-0067">ATP-binding</keyword>
<dbReference type="SUPFAM" id="SSF48452">
    <property type="entry name" value="TPR-like"/>
    <property type="match status" value="2"/>
</dbReference>
<evidence type="ECO:0000256" key="5">
    <source>
        <dbReference type="ARBA" id="ARBA00022777"/>
    </source>
</evidence>
<dbReference type="InterPro" id="IPR003594">
    <property type="entry name" value="HATPase_dom"/>
</dbReference>
<evidence type="ECO:0000256" key="2">
    <source>
        <dbReference type="ARBA" id="ARBA00012438"/>
    </source>
</evidence>
<dbReference type="SUPFAM" id="SSF55874">
    <property type="entry name" value="ATPase domain of HSP90 chaperone/DNA topoisomerase II/histidine kinase"/>
    <property type="match status" value="1"/>
</dbReference>
<dbReference type="InterPro" id="IPR036097">
    <property type="entry name" value="HisK_dim/P_sf"/>
</dbReference>
<evidence type="ECO:0000256" key="9">
    <source>
        <dbReference type="SAM" id="Phobius"/>
    </source>
</evidence>
<dbReference type="InterPro" id="IPR011990">
    <property type="entry name" value="TPR-like_helical_dom_sf"/>
</dbReference>
<evidence type="ECO:0000259" key="10">
    <source>
        <dbReference type="PROSITE" id="PS50109"/>
    </source>
</evidence>
<keyword evidence="9" id="KW-0812">Transmembrane</keyword>
<comment type="catalytic activity">
    <reaction evidence="1">
        <text>ATP + protein L-histidine = ADP + protein N-phospho-L-histidine.</text>
        <dbReference type="EC" id="2.7.13.3"/>
    </reaction>
</comment>
<feature type="coiled-coil region" evidence="8">
    <location>
        <begin position="409"/>
        <end position="440"/>
    </location>
</feature>
<feature type="transmembrane region" description="Helical" evidence="9">
    <location>
        <begin position="387"/>
        <end position="407"/>
    </location>
</feature>
<keyword evidence="4" id="KW-0547">Nucleotide-binding</keyword>
<evidence type="ECO:0000256" key="3">
    <source>
        <dbReference type="ARBA" id="ARBA00022679"/>
    </source>
</evidence>
<sequence>MIKAVFLQITLFFLTLSLGISQDISFDSLNQYYQNELKNAHERNFKQTDLFKKVEKTPLSQISKFSQFQESLKLMALVESQEENELGIQLISTIIPLAKSKDQFQAFLYYKLAQFYQKVSKPVESLEYYLKATTFLSKLKANSLLAHAYLRISIINLSGWNNEISIEFANKGLQTLKTIEKFTRTDSLSLLGLHEVKGIAYRRTHRFDESLSSINKAIEISTALQDSVRLALNNGNKATIFYKKGDYDLAIPLLEKDFETSIEAGVYNSGMNALIYLSWIYSEMGNREAVVSTFEKMQAIEKKYSITDPKSKAEYLKVGATVAEIKGDTAKSNQYLREYILEDKIRDSINMSNDIASLHERHLMEQEISKLELLQNANQLQASHLKLRTALLIIIALTLLVVLWYVFTLRSKNKKIDKLNEMLEAKVSERTARLMEINKELDTYLYRASHDIRRPIRTLLGLNNIAQINSDPEQMKQLFSKVQSTAMSMDKMLFKLQMAYELNSSHATEKVEIEDLIKECLDDMSLEIKEHNATVTVNIHEQATTLDGNTALLRIALDNIIENALLYQRDEDSEIEIFTDIGNYFFYIHVKDNGFGIPQKYFGDLFKPYFKISNKTQGSGLGLFLAHKAISFLAGEISVSSTVNEGSQITLKIPINPK</sequence>
<dbReference type="Gene3D" id="1.10.287.130">
    <property type="match status" value="1"/>
</dbReference>
<dbReference type="Gene3D" id="1.25.40.10">
    <property type="entry name" value="Tetratricopeptide repeat domain"/>
    <property type="match status" value="1"/>
</dbReference>
<dbReference type="EMBL" id="FXAW01000003">
    <property type="protein sequence ID" value="SMG30202.1"/>
    <property type="molecule type" value="Genomic_DNA"/>
</dbReference>
<dbReference type="SMART" id="SM00387">
    <property type="entry name" value="HATPase_c"/>
    <property type="match status" value="1"/>
</dbReference>
<keyword evidence="9" id="KW-0472">Membrane</keyword>
<keyword evidence="12" id="KW-1185">Reference proteome</keyword>